<dbReference type="FunFam" id="3.80.10.10:FF:000133">
    <property type="entry name" value="prolargin"/>
    <property type="match status" value="1"/>
</dbReference>
<accession>A0A401NNF9</accession>
<dbReference type="AlphaFoldDB" id="A0A401NNF9"/>
<gene>
    <name evidence="12" type="ORF">scyTo_0004245</name>
</gene>
<dbReference type="Proteomes" id="UP000288216">
    <property type="component" value="Unassembled WGS sequence"/>
</dbReference>
<keyword evidence="13" id="KW-1185">Reference proteome</keyword>
<keyword evidence="3" id="KW-0964">Secreted</keyword>
<evidence type="ECO:0000256" key="4">
    <source>
        <dbReference type="ARBA" id="ARBA00022530"/>
    </source>
</evidence>
<dbReference type="Pfam" id="PF13855">
    <property type="entry name" value="LRR_8"/>
    <property type="match status" value="2"/>
</dbReference>
<name>A0A401NNF9_SCYTO</name>
<evidence type="ECO:0000256" key="5">
    <source>
        <dbReference type="ARBA" id="ARBA00022614"/>
    </source>
</evidence>
<dbReference type="Pfam" id="PF13306">
    <property type="entry name" value="LRR_5"/>
    <property type="match status" value="1"/>
</dbReference>
<dbReference type="InterPro" id="IPR003591">
    <property type="entry name" value="Leu-rich_rpt_typical-subtyp"/>
</dbReference>
<dbReference type="InterPro" id="IPR032675">
    <property type="entry name" value="LRR_dom_sf"/>
</dbReference>
<dbReference type="PANTHER" id="PTHR45712:SF13">
    <property type="entry name" value="KERATOCAN"/>
    <property type="match status" value="1"/>
</dbReference>
<comment type="similarity">
    <text evidence="2">Belongs to the small leucine-rich proteoglycan (SLRP) family. SLRP class II subfamily.</text>
</comment>
<dbReference type="OMA" id="STREEYW"/>
<dbReference type="InterPro" id="IPR050333">
    <property type="entry name" value="SLRP"/>
</dbReference>
<keyword evidence="4" id="KW-0272">Extracellular matrix</keyword>
<protein>
    <recommendedName>
        <fullName evidence="10">Keratocan</fullName>
    </recommendedName>
</protein>
<dbReference type="InterPro" id="IPR001611">
    <property type="entry name" value="Leu-rich_rpt"/>
</dbReference>
<evidence type="ECO:0000313" key="12">
    <source>
        <dbReference type="EMBL" id="GCB62410.1"/>
    </source>
</evidence>
<dbReference type="PANTHER" id="PTHR45712">
    <property type="entry name" value="AGAP008170-PA"/>
    <property type="match status" value="1"/>
</dbReference>
<feature type="domain" description="LRRNT" evidence="11">
    <location>
        <begin position="61"/>
        <end position="95"/>
    </location>
</feature>
<evidence type="ECO:0000256" key="6">
    <source>
        <dbReference type="ARBA" id="ARBA00022729"/>
    </source>
</evidence>
<evidence type="ECO:0000256" key="2">
    <source>
        <dbReference type="ARBA" id="ARBA00005818"/>
    </source>
</evidence>
<evidence type="ECO:0000256" key="9">
    <source>
        <dbReference type="ARBA" id="ARBA00023180"/>
    </source>
</evidence>
<dbReference type="STRING" id="75743.A0A401NNF9"/>
<dbReference type="GO" id="GO:0005615">
    <property type="term" value="C:extracellular space"/>
    <property type="evidence" value="ECO:0007669"/>
    <property type="project" value="TreeGrafter"/>
</dbReference>
<evidence type="ECO:0000256" key="1">
    <source>
        <dbReference type="ARBA" id="ARBA00004498"/>
    </source>
</evidence>
<dbReference type="EMBL" id="BFAA01001244">
    <property type="protein sequence ID" value="GCB62410.1"/>
    <property type="molecule type" value="Genomic_DNA"/>
</dbReference>
<keyword evidence="9" id="KW-0325">Glycoprotein</keyword>
<feature type="non-terminal residue" evidence="12">
    <location>
        <position position="1"/>
    </location>
</feature>
<evidence type="ECO:0000256" key="3">
    <source>
        <dbReference type="ARBA" id="ARBA00022525"/>
    </source>
</evidence>
<reference evidence="12 13" key="1">
    <citation type="journal article" date="2018" name="Nat. Ecol. Evol.">
        <title>Shark genomes provide insights into elasmobranch evolution and the origin of vertebrates.</title>
        <authorList>
            <person name="Hara Y"/>
            <person name="Yamaguchi K"/>
            <person name="Onimaru K"/>
            <person name="Kadota M"/>
            <person name="Koyanagi M"/>
            <person name="Keeley SD"/>
            <person name="Tatsumi K"/>
            <person name="Tanaka K"/>
            <person name="Motone F"/>
            <person name="Kageyama Y"/>
            <person name="Nozu R"/>
            <person name="Adachi N"/>
            <person name="Nishimura O"/>
            <person name="Nakagawa R"/>
            <person name="Tanegashima C"/>
            <person name="Kiyatake I"/>
            <person name="Matsumoto R"/>
            <person name="Murakumo K"/>
            <person name="Nishida K"/>
            <person name="Terakita A"/>
            <person name="Kuratani S"/>
            <person name="Sato K"/>
            <person name="Hyodo S Kuraku.S."/>
        </authorList>
    </citation>
    <scope>NUCLEOTIDE SEQUENCE [LARGE SCALE GENOMIC DNA]</scope>
</reference>
<dbReference type="Gene3D" id="3.80.10.10">
    <property type="entry name" value="Ribonuclease Inhibitor"/>
    <property type="match status" value="3"/>
</dbReference>
<dbReference type="SMART" id="SM00013">
    <property type="entry name" value="LRRNT"/>
    <property type="match status" value="1"/>
</dbReference>
<keyword evidence="8" id="KW-1015">Disulfide bond</keyword>
<evidence type="ECO:0000259" key="11">
    <source>
        <dbReference type="SMART" id="SM00013"/>
    </source>
</evidence>
<dbReference type="InterPro" id="IPR026906">
    <property type="entry name" value="LRR_5"/>
</dbReference>
<dbReference type="SMART" id="SM00369">
    <property type="entry name" value="LRR_TYP"/>
    <property type="match status" value="6"/>
</dbReference>
<evidence type="ECO:0000256" key="7">
    <source>
        <dbReference type="ARBA" id="ARBA00022737"/>
    </source>
</evidence>
<dbReference type="InterPro" id="IPR000372">
    <property type="entry name" value="LRRNT"/>
</dbReference>
<evidence type="ECO:0000256" key="10">
    <source>
        <dbReference type="ARBA" id="ARBA00041182"/>
    </source>
</evidence>
<dbReference type="SUPFAM" id="SSF52058">
    <property type="entry name" value="L domain-like"/>
    <property type="match status" value="1"/>
</dbReference>
<keyword evidence="5" id="KW-0433">Leucine-rich repeat</keyword>
<dbReference type="OrthoDB" id="5789657at2759"/>
<sequence>SKPSQSNKQSQRRVELNFWNPRVAANMKVVVQPVLVALFLSSGVWCQDMSNYIERMEYFYECPKECRCPPNFSNALYCDSQNLREMPKVPSRVLYAYVQNNVIEALSEKAFKNKTHLSWINLNKNKITNSNIEKGLFQKMENLLYLYLEDNNLEEVPAPLPSNLEHLRLARNKISSIPEGAFTNLEKLMVLDLQGNNLRDFAIEVNTFRGLKTLMQLNLAKNGLKEMPMQLPASTLQLFLDNNAIKTIPQNYFSGLPRLSSIRLNHNEISDTGIPETVFNESSIIDLQLSHNQLTAVPSIHFSLEHLYLDHNQIKKINGAQVCPIPVNMIDLVLSMDQQPRLRYLRLDGNGIKPPIPLELLMCFRLLTGIVI</sequence>
<keyword evidence="7" id="KW-0677">Repeat</keyword>
<keyword evidence="6" id="KW-0732">Signal</keyword>
<dbReference type="PROSITE" id="PS51450">
    <property type="entry name" value="LRR"/>
    <property type="match status" value="2"/>
</dbReference>
<proteinExistence type="inferred from homology"/>
<comment type="caution">
    <text evidence="12">The sequence shown here is derived from an EMBL/GenBank/DDBJ whole genome shotgun (WGS) entry which is preliminary data.</text>
</comment>
<evidence type="ECO:0000256" key="8">
    <source>
        <dbReference type="ARBA" id="ARBA00023157"/>
    </source>
</evidence>
<evidence type="ECO:0000313" key="13">
    <source>
        <dbReference type="Proteomes" id="UP000288216"/>
    </source>
</evidence>
<organism evidence="12 13">
    <name type="scientific">Scyliorhinus torazame</name>
    <name type="common">Cloudy catshark</name>
    <name type="synonym">Catulus torazame</name>
    <dbReference type="NCBI Taxonomy" id="75743"/>
    <lineage>
        <taxon>Eukaryota</taxon>
        <taxon>Metazoa</taxon>
        <taxon>Chordata</taxon>
        <taxon>Craniata</taxon>
        <taxon>Vertebrata</taxon>
        <taxon>Chondrichthyes</taxon>
        <taxon>Elasmobranchii</taxon>
        <taxon>Galeomorphii</taxon>
        <taxon>Galeoidea</taxon>
        <taxon>Carcharhiniformes</taxon>
        <taxon>Scyliorhinidae</taxon>
        <taxon>Scyliorhinus</taxon>
    </lineage>
</organism>
<comment type="subcellular location">
    <subcellularLocation>
        <location evidence="1">Secreted</location>
        <location evidence="1">Extracellular space</location>
        <location evidence="1">Extracellular matrix</location>
    </subcellularLocation>
</comment>